<dbReference type="Pfam" id="PF26136">
    <property type="entry name" value="SCO6045_C"/>
    <property type="match status" value="1"/>
</dbReference>
<sequence>MNGREELAARQAELLSALLAGGPPPAGFDSGRVAAEVRALRAKRRSIVADLRPDLFRTLGDRFRPLFDAYAEATPRTDGTGYRQDAANFAAWLADRGELPRRRWWSRFTS</sequence>
<feature type="domain" description="SCO6045-like C-terminal" evidence="1">
    <location>
        <begin position="8"/>
        <end position="94"/>
    </location>
</feature>
<evidence type="ECO:0000259" key="1">
    <source>
        <dbReference type="Pfam" id="PF26136"/>
    </source>
</evidence>
<dbReference type="EMBL" id="RKHY01000001">
    <property type="protein sequence ID" value="ROS43290.1"/>
    <property type="molecule type" value="Genomic_DNA"/>
</dbReference>
<organism evidence="2 3">
    <name type="scientific">Amycolatopsis thermoflava</name>
    <dbReference type="NCBI Taxonomy" id="84480"/>
    <lineage>
        <taxon>Bacteria</taxon>
        <taxon>Bacillati</taxon>
        <taxon>Actinomycetota</taxon>
        <taxon>Actinomycetes</taxon>
        <taxon>Pseudonocardiales</taxon>
        <taxon>Pseudonocardiaceae</taxon>
        <taxon>Amycolatopsis</taxon>
        <taxon>Amycolatopsis methanolica group</taxon>
    </lineage>
</organism>
<dbReference type="AlphaFoldDB" id="A0A3N2H4M2"/>
<gene>
    <name evidence="2" type="ORF">EDD35_5695</name>
</gene>
<dbReference type="Proteomes" id="UP000274843">
    <property type="component" value="Unassembled WGS sequence"/>
</dbReference>
<reference evidence="2 3" key="1">
    <citation type="submission" date="2018-11" db="EMBL/GenBank/DDBJ databases">
        <title>Sequencing the genomes of 1000 actinobacteria strains.</title>
        <authorList>
            <person name="Klenk H.-P."/>
        </authorList>
    </citation>
    <scope>NUCLEOTIDE SEQUENCE [LARGE SCALE GENOMIC DNA]</scope>
    <source>
        <strain evidence="2 3">DSM 44348</strain>
    </source>
</reference>
<dbReference type="RefSeq" id="WP_123685590.1">
    <property type="nucleotide sequence ID" value="NZ_RKHY01000001.1"/>
</dbReference>
<evidence type="ECO:0000313" key="3">
    <source>
        <dbReference type="Proteomes" id="UP000274843"/>
    </source>
</evidence>
<protein>
    <recommendedName>
        <fullName evidence="1">SCO6045-like C-terminal domain-containing protein</fullName>
    </recommendedName>
</protein>
<keyword evidence="3" id="KW-1185">Reference proteome</keyword>
<evidence type="ECO:0000313" key="2">
    <source>
        <dbReference type="EMBL" id="ROS43290.1"/>
    </source>
</evidence>
<dbReference type="InterPro" id="IPR058711">
    <property type="entry name" value="SCO6045-like_C"/>
</dbReference>
<accession>A0A3N2H4M2</accession>
<comment type="caution">
    <text evidence="2">The sequence shown here is derived from an EMBL/GenBank/DDBJ whole genome shotgun (WGS) entry which is preliminary data.</text>
</comment>
<name>A0A3N2H4M2_9PSEU</name>
<proteinExistence type="predicted"/>
<dbReference type="GeneID" id="301846983"/>